<reference evidence="1" key="1">
    <citation type="journal article" date="2011" name="Genome Biol.">
        <title>The draft genome of the carcinogenic human liver fluke Clonorchis sinensis.</title>
        <authorList>
            <person name="Wang X."/>
            <person name="Chen W."/>
            <person name="Huang Y."/>
            <person name="Sun J."/>
            <person name="Men J."/>
            <person name="Liu H."/>
            <person name="Luo F."/>
            <person name="Guo L."/>
            <person name="Lv X."/>
            <person name="Deng C."/>
            <person name="Zhou C."/>
            <person name="Fan Y."/>
            <person name="Li X."/>
            <person name="Huang L."/>
            <person name="Hu Y."/>
            <person name="Liang C."/>
            <person name="Hu X."/>
            <person name="Xu J."/>
            <person name="Yu X."/>
        </authorList>
    </citation>
    <scope>NUCLEOTIDE SEQUENCE [LARGE SCALE GENOMIC DNA]</scope>
    <source>
        <strain evidence="1">Henan</strain>
    </source>
</reference>
<evidence type="ECO:0000313" key="2">
    <source>
        <dbReference type="Proteomes" id="UP000008909"/>
    </source>
</evidence>
<dbReference type="Proteomes" id="UP000008909">
    <property type="component" value="Unassembled WGS sequence"/>
</dbReference>
<keyword evidence="2" id="KW-1185">Reference proteome</keyword>
<organism evidence="1 2">
    <name type="scientific">Clonorchis sinensis</name>
    <name type="common">Chinese liver fluke</name>
    <dbReference type="NCBI Taxonomy" id="79923"/>
    <lineage>
        <taxon>Eukaryota</taxon>
        <taxon>Metazoa</taxon>
        <taxon>Spiralia</taxon>
        <taxon>Lophotrochozoa</taxon>
        <taxon>Platyhelminthes</taxon>
        <taxon>Trematoda</taxon>
        <taxon>Digenea</taxon>
        <taxon>Opisthorchiida</taxon>
        <taxon>Opisthorchiata</taxon>
        <taxon>Opisthorchiidae</taxon>
        <taxon>Clonorchis</taxon>
    </lineage>
</organism>
<dbReference type="EMBL" id="DF143916">
    <property type="protein sequence ID" value="GAA54716.1"/>
    <property type="molecule type" value="Genomic_DNA"/>
</dbReference>
<name>G7YP35_CLOSI</name>
<reference key="2">
    <citation type="submission" date="2011-10" db="EMBL/GenBank/DDBJ databases">
        <title>The genome and transcriptome sequence of Clonorchis sinensis provide insights into the carcinogenic liver fluke.</title>
        <authorList>
            <person name="Wang X."/>
            <person name="Huang Y."/>
            <person name="Chen W."/>
            <person name="Liu H."/>
            <person name="Guo L."/>
            <person name="Chen Y."/>
            <person name="Luo F."/>
            <person name="Zhou W."/>
            <person name="Sun J."/>
            <person name="Mao Q."/>
            <person name="Liang P."/>
            <person name="Zhou C."/>
            <person name="Tian Y."/>
            <person name="Men J."/>
            <person name="Lv X."/>
            <person name="Huang L."/>
            <person name="Zhou J."/>
            <person name="Hu Y."/>
            <person name="Li R."/>
            <person name="Zhang F."/>
            <person name="Lei H."/>
            <person name="Li X."/>
            <person name="Hu X."/>
            <person name="Liang C."/>
            <person name="Xu J."/>
            <person name="Wu Z."/>
            <person name="Yu X."/>
        </authorList>
    </citation>
    <scope>NUCLEOTIDE SEQUENCE</scope>
    <source>
        <strain>Henan</strain>
    </source>
</reference>
<proteinExistence type="predicted"/>
<gene>
    <name evidence="1" type="ORF">CLF_105085</name>
</gene>
<accession>G7YP35</accession>
<sequence length="296" mass="34056">MVVTILPYYEIESEDDNRYSSDQTSRVRPRKMRKNGLANERLVDLNVRRIRKKYRQKISSEVSSNCSTIRGSHSEDRNGMTIMNREQHPDRATKLPIQMTFHPHCSNMGDEILSQFFFDLFACIWEKTVSDNWREPVIVLCFTFVFKDEGDVTCVLQIDKALTSNNLNTGVFQTFQPCDENPVNLEHADDIVLVFEEETKAQVFLDELTKVIPSCSMHSVPTKSVNLTGMTRLCGKEISVVYVNVLPKADFKYGDVGCYEGIYEYSRPLRAEDIRPFGCNTALMPSFHATRRKHVD</sequence>
<protein>
    <submittedName>
        <fullName evidence="1">Uncharacterized protein</fullName>
    </submittedName>
</protein>
<dbReference type="AlphaFoldDB" id="G7YP35"/>
<evidence type="ECO:0000313" key="1">
    <source>
        <dbReference type="EMBL" id="GAA54716.1"/>
    </source>
</evidence>